<dbReference type="GeneID" id="96245980"/>
<keyword evidence="2" id="KW-1185">Reference proteome</keyword>
<protein>
    <submittedName>
        <fullName evidence="1">Uncharacterized protein</fullName>
    </submittedName>
</protein>
<accession>A0ABV2WMU5</accession>
<proteinExistence type="predicted"/>
<dbReference type="EMBL" id="JBEYBF010000005">
    <property type="protein sequence ID" value="MEU1952205.1"/>
    <property type="molecule type" value="Genomic_DNA"/>
</dbReference>
<comment type="caution">
    <text evidence="1">The sequence shown here is derived from an EMBL/GenBank/DDBJ whole genome shotgun (WGS) entry which is preliminary data.</text>
</comment>
<evidence type="ECO:0000313" key="2">
    <source>
        <dbReference type="Proteomes" id="UP001550628"/>
    </source>
</evidence>
<dbReference type="RefSeq" id="WP_030522657.1">
    <property type="nucleotide sequence ID" value="NZ_JBEYBD010000007.1"/>
</dbReference>
<evidence type="ECO:0000313" key="1">
    <source>
        <dbReference type="EMBL" id="MEU1952205.1"/>
    </source>
</evidence>
<organism evidence="1 2">
    <name type="scientific">Nocardia rhamnosiphila</name>
    <dbReference type="NCBI Taxonomy" id="426716"/>
    <lineage>
        <taxon>Bacteria</taxon>
        <taxon>Bacillati</taxon>
        <taxon>Actinomycetota</taxon>
        <taxon>Actinomycetes</taxon>
        <taxon>Mycobacteriales</taxon>
        <taxon>Nocardiaceae</taxon>
        <taxon>Nocardia</taxon>
    </lineage>
</organism>
<gene>
    <name evidence="1" type="ORF">ABZ510_10105</name>
</gene>
<sequence>MRQIARAPQLLRVLVLVFAAVVLTLEVRDGQMVDPRETTYVSLVSFLVAERNSVEAEDERPGESGGQSVHCRYACARAAVPRPRLDDLWPVALILMGLVVGLLDYARRASPRVLPASGPAATGEETLLRLCVCRR</sequence>
<dbReference type="Proteomes" id="UP001550628">
    <property type="component" value="Unassembled WGS sequence"/>
</dbReference>
<reference evidence="1 2" key="1">
    <citation type="submission" date="2024-06" db="EMBL/GenBank/DDBJ databases">
        <title>The Natural Products Discovery Center: Release of the First 8490 Sequenced Strains for Exploring Actinobacteria Biosynthetic Diversity.</title>
        <authorList>
            <person name="Kalkreuter E."/>
            <person name="Kautsar S.A."/>
            <person name="Yang D."/>
            <person name="Bader C.D."/>
            <person name="Teijaro C.N."/>
            <person name="Fluegel L."/>
            <person name="Davis C.M."/>
            <person name="Simpson J.R."/>
            <person name="Lauterbach L."/>
            <person name="Steele A.D."/>
            <person name="Gui C."/>
            <person name="Meng S."/>
            <person name="Li G."/>
            <person name="Viehrig K."/>
            <person name="Ye F."/>
            <person name="Su P."/>
            <person name="Kiefer A.F."/>
            <person name="Nichols A."/>
            <person name="Cepeda A.J."/>
            <person name="Yan W."/>
            <person name="Fan B."/>
            <person name="Jiang Y."/>
            <person name="Adhikari A."/>
            <person name="Zheng C.-J."/>
            <person name="Schuster L."/>
            <person name="Cowan T.M."/>
            <person name="Smanski M.J."/>
            <person name="Chevrette M.G."/>
            <person name="De Carvalho L.P.S."/>
            <person name="Shen B."/>
        </authorList>
    </citation>
    <scope>NUCLEOTIDE SEQUENCE [LARGE SCALE GENOMIC DNA]</scope>
    <source>
        <strain evidence="1 2">NPDC019708</strain>
    </source>
</reference>
<name>A0ABV2WMU5_9NOCA</name>